<sequence length="71" mass="7963">MKKDFPYGQSAIEQEASSSLDRGKKKKGPRAQHNTDVCNDGKKQRDTLCKSVCSNRTSEGNVNRIITSQKY</sequence>
<gene>
    <name evidence="2" type="ORF">CLUMA_CG002196</name>
</gene>
<evidence type="ECO:0000313" key="2">
    <source>
        <dbReference type="EMBL" id="CRK88414.1"/>
    </source>
</evidence>
<reference evidence="2 3" key="1">
    <citation type="submission" date="2015-04" db="EMBL/GenBank/DDBJ databases">
        <authorList>
            <person name="Syromyatnikov M.Y."/>
            <person name="Popov V.N."/>
        </authorList>
    </citation>
    <scope>NUCLEOTIDE SEQUENCE [LARGE SCALE GENOMIC DNA]</scope>
</reference>
<proteinExistence type="predicted"/>
<name>A0A1J1HPL4_9DIPT</name>
<evidence type="ECO:0000256" key="1">
    <source>
        <dbReference type="SAM" id="MobiDB-lite"/>
    </source>
</evidence>
<protein>
    <submittedName>
        <fullName evidence="2">CLUMA_CG002196, isoform A</fullName>
    </submittedName>
</protein>
<organism evidence="2 3">
    <name type="scientific">Clunio marinus</name>
    <dbReference type="NCBI Taxonomy" id="568069"/>
    <lineage>
        <taxon>Eukaryota</taxon>
        <taxon>Metazoa</taxon>
        <taxon>Ecdysozoa</taxon>
        <taxon>Arthropoda</taxon>
        <taxon>Hexapoda</taxon>
        <taxon>Insecta</taxon>
        <taxon>Pterygota</taxon>
        <taxon>Neoptera</taxon>
        <taxon>Endopterygota</taxon>
        <taxon>Diptera</taxon>
        <taxon>Nematocera</taxon>
        <taxon>Chironomoidea</taxon>
        <taxon>Chironomidae</taxon>
        <taxon>Clunio</taxon>
    </lineage>
</organism>
<dbReference type="EMBL" id="CVRI01000007">
    <property type="protein sequence ID" value="CRK88414.1"/>
    <property type="molecule type" value="Genomic_DNA"/>
</dbReference>
<accession>A0A1J1HPL4</accession>
<feature type="region of interest" description="Disordered" evidence="1">
    <location>
        <begin position="1"/>
        <end position="41"/>
    </location>
</feature>
<dbReference type="Proteomes" id="UP000183832">
    <property type="component" value="Unassembled WGS sequence"/>
</dbReference>
<dbReference type="AlphaFoldDB" id="A0A1J1HPL4"/>
<keyword evidence="3" id="KW-1185">Reference proteome</keyword>
<feature type="compositionally biased region" description="Polar residues" evidence="1">
    <location>
        <begin position="11"/>
        <end position="20"/>
    </location>
</feature>
<evidence type="ECO:0000313" key="3">
    <source>
        <dbReference type="Proteomes" id="UP000183832"/>
    </source>
</evidence>